<dbReference type="AlphaFoldDB" id="A0A0F9DQI2"/>
<gene>
    <name evidence="1" type="ORF">LCGC14_2460570</name>
</gene>
<organism evidence="1">
    <name type="scientific">marine sediment metagenome</name>
    <dbReference type="NCBI Taxonomy" id="412755"/>
    <lineage>
        <taxon>unclassified sequences</taxon>
        <taxon>metagenomes</taxon>
        <taxon>ecological metagenomes</taxon>
    </lineage>
</organism>
<comment type="caution">
    <text evidence="1">The sequence shown here is derived from an EMBL/GenBank/DDBJ whole genome shotgun (WGS) entry which is preliminary data.</text>
</comment>
<evidence type="ECO:0000313" key="1">
    <source>
        <dbReference type="EMBL" id="KKL19926.1"/>
    </source>
</evidence>
<dbReference type="Gene3D" id="3.40.50.300">
    <property type="entry name" value="P-loop containing nucleotide triphosphate hydrolases"/>
    <property type="match status" value="1"/>
</dbReference>
<dbReference type="SUPFAM" id="SSF52540">
    <property type="entry name" value="P-loop containing nucleoside triphosphate hydrolases"/>
    <property type="match status" value="1"/>
</dbReference>
<dbReference type="InterPro" id="IPR027417">
    <property type="entry name" value="P-loop_NTPase"/>
</dbReference>
<reference evidence="1" key="1">
    <citation type="journal article" date="2015" name="Nature">
        <title>Complex archaea that bridge the gap between prokaryotes and eukaryotes.</title>
        <authorList>
            <person name="Spang A."/>
            <person name="Saw J.H."/>
            <person name="Jorgensen S.L."/>
            <person name="Zaremba-Niedzwiedzka K."/>
            <person name="Martijn J."/>
            <person name="Lind A.E."/>
            <person name="van Eijk R."/>
            <person name="Schleper C."/>
            <person name="Guy L."/>
            <person name="Ettema T.J."/>
        </authorList>
    </citation>
    <scope>NUCLEOTIDE SEQUENCE</scope>
</reference>
<proteinExistence type="predicted"/>
<protein>
    <recommendedName>
        <fullName evidence="2">RecF/RecN/SMC N-terminal domain-containing protein</fullName>
    </recommendedName>
</protein>
<evidence type="ECO:0008006" key="2">
    <source>
        <dbReference type="Google" id="ProtNLM"/>
    </source>
</evidence>
<name>A0A0F9DQI2_9ZZZZ</name>
<accession>A0A0F9DQI2</accession>
<dbReference type="EMBL" id="LAZR01038303">
    <property type="protein sequence ID" value="KKL19926.1"/>
    <property type="molecule type" value="Genomic_DNA"/>
</dbReference>
<sequence length="206" mass="23216">MTIASLRTELEQRKGRLVQIKLDLKECKRSLKHTNRDLMKHMQAREVVKTVGLATQQQLEYHFSDIVTSALQAVFPDPYSLSVKFVERRGKTECDLGFERDDVVIDPISASGGGAIDVAGFALRIAAWSMRHPKSQPVLILDEPFRYLSTDLQEKAGGMLHEISSRLNIQMIIVTHEEELISCGDKIFSVRQTKGISKVFEEGTKT</sequence>